<feature type="region of interest" description="Disordered" evidence="1">
    <location>
        <begin position="116"/>
        <end position="160"/>
    </location>
</feature>
<reference evidence="4" key="1">
    <citation type="submission" date="2017-04" db="EMBL/GenBank/DDBJ databases">
        <authorList>
            <person name="Varghese N."/>
            <person name="Submissions S."/>
        </authorList>
    </citation>
    <scope>NUCLEOTIDE SEQUENCE [LARGE SCALE GENOMIC DNA]</scope>
    <source>
        <strain evidence="4">Ballard 720</strain>
    </source>
</reference>
<name>A0A1X7FPY2_TRICW</name>
<dbReference type="Gene3D" id="2.180.10.10">
    <property type="entry name" value="RHS repeat-associated core"/>
    <property type="match status" value="1"/>
</dbReference>
<dbReference type="OrthoDB" id="5445630at2"/>
<dbReference type="AlphaFoldDB" id="A0A1X7FPY2"/>
<keyword evidence="2" id="KW-0472">Membrane</keyword>
<dbReference type="NCBIfam" id="TIGR03696">
    <property type="entry name" value="Rhs_assc_core"/>
    <property type="match status" value="1"/>
</dbReference>
<dbReference type="GeneID" id="95553473"/>
<evidence type="ECO:0000313" key="3">
    <source>
        <dbReference type="EMBL" id="SMF56512.1"/>
    </source>
</evidence>
<keyword evidence="2" id="KW-0812">Transmembrane</keyword>
<keyword evidence="4" id="KW-1185">Reference proteome</keyword>
<gene>
    <name evidence="3" type="ORF">SAMN06295900_110155</name>
</gene>
<proteinExistence type="predicted"/>
<evidence type="ECO:0000256" key="1">
    <source>
        <dbReference type="SAM" id="MobiDB-lite"/>
    </source>
</evidence>
<sequence>MNAITSLGFTGAYRDPVSLSYPLGNGYRRHMGTVHRFNAQDEDSPFGFGGINPYAYCSGDPINYTDPTGHFMNIATSNVVVLAFAGSVLGMGGAALLGKTIYARLVSGDRGSLFRRHQSADGGVDAPHETAERPSAVPGSEVHDTSIEPVARPPSTPRDHPVRKAAVHFADDLEFHFARAQQYFERTEIDIADRRMLRAAYDELESGGLHDLSPKTREMKMRAIARADARSLHGGRSNLDIAHTYLETAENAIRRGRAPEELHAAVLAHSTEYLRLSNFLEHPEFLEFRL</sequence>
<dbReference type="STRING" id="28094.SAMN06295900_110155"/>
<keyword evidence="2" id="KW-1133">Transmembrane helix</keyword>
<evidence type="ECO:0000313" key="4">
    <source>
        <dbReference type="Proteomes" id="UP000192911"/>
    </source>
</evidence>
<protein>
    <submittedName>
        <fullName evidence="3">RHS repeat-associated core domain-containing protein</fullName>
    </submittedName>
</protein>
<dbReference type="Proteomes" id="UP000192911">
    <property type="component" value="Unassembled WGS sequence"/>
</dbReference>
<evidence type="ECO:0000256" key="2">
    <source>
        <dbReference type="SAM" id="Phobius"/>
    </source>
</evidence>
<feature type="transmembrane region" description="Helical" evidence="2">
    <location>
        <begin position="74"/>
        <end position="97"/>
    </location>
</feature>
<dbReference type="InterPro" id="IPR022385">
    <property type="entry name" value="Rhs_assc_core"/>
</dbReference>
<organism evidence="3 4">
    <name type="scientific">Trinickia caryophylli</name>
    <name type="common">Paraburkholderia caryophylli</name>
    <dbReference type="NCBI Taxonomy" id="28094"/>
    <lineage>
        <taxon>Bacteria</taxon>
        <taxon>Pseudomonadati</taxon>
        <taxon>Pseudomonadota</taxon>
        <taxon>Betaproteobacteria</taxon>
        <taxon>Burkholderiales</taxon>
        <taxon>Burkholderiaceae</taxon>
        <taxon>Trinickia</taxon>
    </lineage>
</organism>
<dbReference type="EMBL" id="FXAH01000010">
    <property type="protein sequence ID" value="SMF56512.1"/>
    <property type="molecule type" value="Genomic_DNA"/>
</dbReference>
<accession>A0A1X7FPY2</accession>
<dbReference type="RefSeq" id="WP_085228880.1">
    <property type="nucleotide sequence ID" value="NZ_BSQD01000007.1"/>
</dbReference>